<accession>A0A127ZEH1</accession>
<feature type="compositionally biased region" description="Polar residues" evidence="2">
    <location>
        <begin position="67"/>
        <end position="81"/>
    </location>
</feature>
<sequence length="903" mass="101294">MWPGWIYWTDLMTLFELDFRNRFDYCRFCRHESQAPEARHTTAKCTSAICMACRRPGHIARLCPSAAASQPGTNPGSNTQAEAPGRNAQALSSEERAFPGGMPSFQNDGDTDMGGSVTDETPMVQRVQDEGEESQAAAQEREMSDSERMPPPTHTSIRGSRRRESGSYLHPLRPWQGTGLFQQRIPNPFLGVLRWIQEGCPTSPHGTLSASHTLLDKAPLTDGAPLRDPQRALQRAPAPQCHKTVPELAQARQATVFALNSIEYDDPGAVEEALREAAQPRVQTQTNSAQQREVEAPRIVSSSSRMPTTVTWNVQTISPAAMTQIKEHTKQLGVKVWLLQEWRTLNRTFDKKADIFDVPEPWRAFSGRATAVIITDPEWKVEKIAHSFHNSLVTVCLPSGVGWSFLSMYLPSNRTVRDSVLLDPVTFSHDTFIDQCVARHVIGGDFNLHYGPDDVEMGWTKLTRCMAPKWKDWLAEIARIRAHLFNWQFVQSIKHLPKRKELAAMQDRLDNFDISNPEEAQKHAELTSQLQVARLAVFPEESLDIFQIQQDLPTWPADDSQGAPDQVPLLATKLLVGRRKWPNTDDLARSYTAENVKTACKALKSGKAPGLAGIPPAAFKCSTSEFHEFTARVFNYLSDHDCNTNSVILGHLLFKAKQGNVQTEVAHYCPISVSDVDRHLLHSMLAARIVAQVDQIIPQEQTGFIPGRSISSNISVMTLIAEAATRGWLKDPIVILEQDQAKAYDRVEHHWRDRVLEDLGMPERVTRLLRNLYAGVNICFDLGELTKAVVYKRGFLQGAPDSPLWYMLTYQPFLNKYESSGAGVTVKFRGQQVHISYVAYADNSFFLCSAEDAKAYWAARKQYDITSGSQLNAKESSVTVLKPLHDNGPLPSWIEEFKEHFTV</sequence>
<dbReference type="Pfam" id="PF00078">
    <property type="entry name" value="RVT_1"/>
    <property type="match status" value="1"/>
</dbReference>
<dbReference type="AlphaFoldDB" id="A0A127ZEH1"/>
<dbReference type="PROSITE" id="PS50158">
    <property type="entry name" value="ZF_CCHC"/>
    <property type="match status" value="1"/>
</dbReference>
<dbReference type="EMBL" id="LK056676">
    <property type="protein sequence ID" value="CDU24518.1"/>
    <property type="molecule type" value="Genomic_DNA"/>
</dbReference>
<evidence type="ECO:0000256" key="2">
    <source>
        <dbReference type="SAM" id="MobiDB-lite"/>
    </source>
</evidence>
<reference evidence="4" key="1">
    <citation type="submission" date="2014-06" db="EMBL/GenBank/DDBJ databases">
        <authorList>
            <person name="Ju J."/>
            <person name="Zhang J."/>
        </authorList>
    </citation>
    <scope>NUCLEOTIDE SEQUENCE</scope>
    <source>
        <strain evidence="4">SscI8</strain>
    </source>
</reference>
<feature type="domain" description="CCHC-type" evidence="3">
    <location>
        <begin position="50"/>
        <end position="65"/>
    </location>
</feature>
<dbReference type="InterPro" id="IPR000477">
    <property type="entry name" value="RT_dom"/>
</dbReference>
<evidence type="ECO:0000313" key="4">
    <source>
        <dbReference type="EMBL" id="CDU24518.1"/>
    </source>
</evidence>
<proteinExistence type="predicted"/>
<organism evidence="4">
    <name type="scientific">Sporisorium scitamineum</name>
    <dbReference type="NCBI Taxonomy" id="49012"/>
    <lineage>
        <taxon>Eukaryota</taxon>
        <taxon>Fungi</taxon>
        <taxon>Dikarya</taxon>
        <taxon>Basidiomycota</taxon>
        <taxon>Ustilaginomycotina</taxon>
        <taxon>Ustilaginomycetes</taxon>
        <taxon>Ustilaginales</taxon>
        <taxon>Ustilaginaceae</taxon>
        <taxon>Sporisorium</taxon>
    </lineage>
</organism>
<dbReference type="Gene3D" id="3.60.10.10">
    <property type="entry name" value="Endonuclease/exonuclease/phosphatase"/>
    <property type="match status" value="1"/>
</dbReference>
<feature type="region of interest" description="Disordered" evidence="2">
    <location>
        <begin position="280"/>
        <end position="302"/>
    </location>
</feature>
<dbReference type="PANTHER" id="PTHR19446">
    <property type="entry name" value="REVERSE TRANSCRIPTASES"/>
    <property type="match status" value="1"/>
</dbReference>
<name>A0A127ZEH1_9BASI</name>
<feature type="region of interest" description="Disordered" evidence="2">
    <location>
        <begin position="66"/>
        <end position="165"/>
    </location>
</feature>
<feature type="compositionally biased region" description="Polar residues" evidence="2">
    <location>
        <begin position="281"/>
        <end position="291"/>
    </location>
</feature>
<dbReference type="SUPFAM" id="SSF56219">
    <property type="entry name" value="DNase I-like"/>
    <property type="match status" value="1"/>
</dbReference>
<gene>
    <name evidence="4" type="ORF">SPSC_04019</name>
</gene>
<dbReference type="GO" id="GO:0003676">
    <property type="term" value="F:nucleic acid binding"/>
    <property type="evidence" value="ECO:0007669"/>
    <property type="project" value="InterPro"/>
</dbReference>
<keyword evidence="1" id="KW-0479">Metal-binding</keyword>
<dbReference type="OrthoDB" id="2556559at2759"/>
<protein>
    <submittedName>
        <fullName evidence="4">Related to Retrovirus-related POL polyprotein</fullName>
    </submittedName>
</protein>
<keyword evidence="1" id="KW-0863">Zinc-finger</keyword>
<dbReference type="InterPro" id="IPR001878">
    <property type="entry name" value="Znf_CCHC"/>
</dbReference>
<keyword evidence="1" id="KW-0862">Zinc</keyword>
<feature type="compositionally biased region" description="Basic and acidic residues" evidence="2">
    <location>
        <begin position="139"/>
        <end position="148"/>
    </location>
</feature>
<evidence type="ECO:0000259" key="3">
    <source>
        <dbReference type="PROSITE" id="PS50158"/>
    </source>
</evidence>
<evidence type="ECO:0000256" key="1">
    <source>
        <dbReference type="PROSITE-ProRule" id="PRU00047"/>
    </source>
</evidence>
<dbReference type="GO" id="GO:0008270">
    <property type="term" value="F:zinc ion binding"/>
    <property type="evidence" value="ECO:0007669"/>
    <property type="project" value="UniProtKB-KW"/>
</dbReference>
<dbReference type="InterPro" id="IPR036691">
    <property type="entry name" value="Endo/exonu/phosph_ase_sf"/>
</dbReference>